<evidence type="ECO:0000313" key="4">
    <source>
        <dbReference type="EMBL" id="CAL1409045.1"/>
    </source>
</evidence>
<gene>
    <name evidence="4" type="ORF">LTRI10_LOCUS48581</name>
</gene>
<keyword evidence="1" id="KW-0732">Signal</keyword>
<sequence>MASIAFLVRLDLMTISFAATTFMMILSCYAADQKDQVCLVPPDHGLFYHDCSNQTLPSSNLQADAVAFAGKKLSQELKSNSSDACGEATFFAGADDLVGTLFYIYAGCAQGLDGGQCEDCVQDASSVVSYYCPDAAWAQAASVFCCVQYQPYPFC</sequence>
<reference evidence="4 5" key="1">
    <citation type="submission" date="2024-04" db="EMBL/GenBank/DDBJ databases">
        <authorList>
            <person name="Fracassetti M."/>
        </authorList>
    </citation>
    <scope>NUCLEOTIDE SEQUENCE [LARGE SCALE GENOMIC DNA]</scope>
</reference>
<proteinExistence type="predicted"/>
<evidence type="ECO:0000256" key="2">
    <source>
        <dbReference type="ARBA" id="ARBA00022737"/>
    </source>
</evidence>
<dbReference type="EMBL" id="OZ034821">
    <property type="protein sequence ID" value="CAL1409045.1"/>
    <property type="molecule type" value="Genomic_DNA"/>
</dbReference>
<organism evidence="4 5">
    <name type="scientific">Linum trigynum</name>
    <dbReference type="NCBI Taxonomy" id="586398"/>
    <lineage>
        <taxon>Eukaryota</taxon>
        <taxon>Viridiplantae</taxon>
        <taxon>Streptophyta</taxon>
        <taxon>Embryophyta</taxon>
        <taxon>Tracheophyta</taxon>
        <taxon>Spermatophyta</taxon>
        <taxon>Magnoliopsida</taxon>
        <taxon>eudicotyledons</taxon>
        <taxon>Gunneridae</taxon>
        <taxon>Pentapetalae</taxon>
        <taxon>rosids</taxon>
        <taxon>fabids</taxon>
        <taxon>Malpighiales</taxon>
        <taxon>Linaceae</taxon>
        <taxon>Linum</taxon>
    </lineage>
</organism>
<dbReference type="AlphaFoldDB" id="A0AAV2GHK8"/>
<evidence type="ECO:0000259" key="3">
    <source>
        <dbReference type="PROSITE" id="PS51473"/>
    </source>
</evidence>
<keyword evidence="2" id="KW-0677">Repeat</keyword>
<dbReference type="Gene3D" id="3.30.430.20">
    <property type="entry name" value="Gnk2 domain, C-X8-C-X2-C motif"/>
    <property type="match status" value="1"/>
</dbReference>
<evidence type="ECO:0000313" key="5">
    <source>
        <dbReference type="Proteomes" id="UP001497516"/>
    </source>
</evidence>
<dbReference type="InterPro" id="IPR038408">
    <property type="entry name" value="GNK2_sf"/>
</dbReference>
<accession>A0AAV2GHK8</accession>
<dbReference type="Proteomes" id="UP001497516">
    <property type="component" value="Chromosome 8"/>
</dbReference>
<protein>
    <recommendedName>
        <fullName evidence="3">Gnk2-homologous domain-containing protein</fullName>
    </recommendedName>
</protein>
<dbReference type="PROSITE" id="PS51473">
    <property type="entry name" value="GNK2"/>
    <property type="match status" value="1"/>
</dbReference>
<feature type="domain" description="Gnk2-homologous" evidence="3">
    <location>
        <begin position="44"/>
        <end position="154"/>
    </location>
</feature>
<keyword evidence="5" id="KW-1185">Reference proteome</keyword>
<dbReference type="InterPro" id="IPR002902">
    <property type="entry name" value="GNK2"/>
</dbReference>
<evidence type="ECO:0000256" key="1">
    <source>
        <dbReference type="ARBA" id="ARBA00022729"/>
    </source>
</evidence>
<name>A0AAV2GHK8_9ROSI</name>